<protein>
    <submittedName>
        <fullName evidence="6">LysR family transcriptional regulator</fullName>
    </submittedName>
</protein>
<dbReference type="SUPFAM" id="SSF53850">
    <property type="entry name" value="Periplasmic binding protein-like II"/>
    <property type="match status" value="1"/>
</dbReference>
<accession>A0A3S0K110</accession>
<reference evidence="6 7" key="1">
    <citation type="submission" date="2018-12" db="EMBL/GenBank/DDBJ databases">
        <authorList>
            <person name="Yang Y."/>
        </authorList>
    </citation>
    <scope>NUCLEOTIDE SEQUENCE [LARGE SCALE GENOMIC DNA]</scope>
    <source>
        <strain evidence="6 7">L-25-5w-1</strain>
    </source>
</reference>
<dbReference type="PANTHER" id="PTHR30126">
    <property type="entry name" value="HTH-TYPE TRANSCRIPTIONAL REGULATOR"/>
    <property type="match status" value="1"/>
</dbReference>
<dbReference type="Pfam" id="PF03466">
    <property type="entry name" value="LysR_substrate"/>
    <property type="match status" value="1"/>
</dbReference>
<dbReference type="Pfam" id="PF00126">
    <property type="entry name" value="HTH_1"/>
    <property type="match status" value="1"/>
</dbReference>
<dbReference type="InterPro" id="IPR000847">
    <property type="entry name" value="LysR_HTH_N"/>
</dbReference>
<keyword evidence="4" id="KW-0804">Transcription</keyword>
<dbReference type="EMBL" id="RXMA01000029">
    <property type="protein sequence ID" value="RTR15928.1"/>
    <property type="molecule type" value="Genomic_DNA"/>
</dbReference>
<dbReference type="OrthoDB" id="7506954at2"/>
<gene>
    <name evidence="6" type="ORF">EJ903_21960</name>
</gene>
<dbReference type="GO" id="GO:0000976">
    <property type="term" value="F:transcription cis-regulatory region binding"/>
    <property type="evidence" value="ECO:0007669"/>
    <property type="project" value="TreeGrafter"/>
</dbReference>
<evidence type="ECO:0000256" key="4">
    <source>
        <dbReference type="ARBA" id="ARBA00023163"/>
    </source>
</evidence>
<dbReference type="SUPFAM" id="SSF46785">
    <property type="entry name" value="Winged helix' DNA-binding domain"/>
    <property type="match status" value="1"/>
</dbReference>
<name>A0A3S0K110_9PROT</name>
<keyword evidence="7" id="KW-1185">Reference proteome</keyword>
<dbReference type="PANTHER" id="PTHR30126:SF98">
    <property type="entry name" value="HTH-TYPE TRANSCRIPTIONAL ACTIVATOR BAUR"/>
    <property type="match status" value="1"/>
</dbReference>
<sequence>MHLDTTDLRLLRIFLTIAESGGFAAAQGELNLSLPTISSHMAALESRLGLTLCRRGRGGFALTAEGTAIYEEARHLFLALDRFEQRARALQNRMTGTLALGMVDNTISDPNLPLDRVFARFAEAAPDVVLSIVTRPPSDLLRDVVSRQLHLAIGGFPRVALGLTYSDLYTEQQNLYCGRNHPLFTIDDSAISIELVRQHRIVARSYWGLRDMKLFAIAAPRAVVSDMEATARLVLSGAYLGYLPDHYAAPDTATGRMRPLRPDLFGTKSRFQAATVPNARDEPMVALFLDTLAEEMNAAKPTADGPLRPAL</sequence>
<keyword evidence="3" id="KW-0238">DNA-binding</keyword>
<dbReference type="InterPro" id="IPR005119">
    <property type="entry name" value="LysR_subst-bd"/>
</dbReference>
<dbReference type="GO" id="GO:0003700">
    <property type="term" value="F:DNA-binding transcription factor activity"/>
    <property type="evidence" value="ECO:0007669"/>
    <property type="project" value="InterPro"/>
</dbReference>
<evidence type="ECO:0000259" key="5">
    <source>
        <dbReference type="PROSITE" id="PS50931"/>
    </source>
</evidence>
<feature type="domain" description="HTH lysR-type" evidence="5">
    <location>
        <begin position="6"/>
        <end position="63"/>
    </location>
</feature>
<dbReference type="CDD" id="cd05466">
    <property type="entry name" value="PBP2_LTTR_substrate"/>
    <property type="match status" value="1"/>
</dbReference>
<dbReference type="PROSITE" id="PS50931">
    <property type="entry name" value="HTH_LYSR"/>
    <property type="match status" value="1"/>
</dbReference>
<dbReference type="AlphaFoldDB" id="A0A3S0K110"/>
<keyword evidence="2" id="KW-0805">Transcription regulation</keyword>
<proteinExistence type="inferred from homology"/>
<evidence type="ECO:0000313" key="6">
    <source>
        <dbReference type="EMBL" id="RTR15928.1"/>
    </source>
</evidence>
<dbReference type="Gene3D" id="3.40.190.290">
    <property type="match status" value="1"/>
</dbReference>
<comment type="caution">
    <text evidence="6">The sequence shown here is derived from an EMBL/GenBank/DDBJ whole genome shotgun (WGS) entry which is preliminary data.</text>
</comment>
<evidence type="ECO:0000256" key="2">
    <source>
        <dbReference type="ARBA" id="ARBA00023015"/>
    </source>
</evidence>
<evidence type="ECO:0000256" key="3">
    <source>
        <dbReference type="ARBA" id="ARBA00023125"/>
    </source>
</evidence>
<evidence type="ECO:0000256" key="1">
    <source>
        <dbReference type="ARBA" id="ARBA00009437"/>
    </source>
</evidence>
<dbReference type="Proteomes" id="UP000277007">
    <property type="component" value="Unassembled WGS sequence"/>
</dbReference>
<dbReference type="InterPro" id="IPR036390">
    <property type="entry name" value="WH_DNA-bd_sf"/>
</dbReference>
<evidence type="ECO:0000313" key="7">
    <source>
        <dbReference type="Proteomes" id="UP000277007"/>
    </source>
</evidence>
<dbReference type="Gene3D" id="1.10.10.10">
    <property type="entry name" value="Winged helix-like DNA-binding domain superfamily/Winged helix DNA-binding domain"/>
    <property type="match status" value="1"/>
</dbReference>
<comment type="similarity">
    <text evidence="1">Belongs to the LysR transcriptional regulatory family.</text>
</comment>
<dbReference type="InterPro" id="IPR036388">
    <property type="entry name" value="WH-like_DNA-bd_sf"/>
</dbReference>
<dbReference type="RefSeq" id="WP_126619493.1">
    <property type="nucleotide sequence ID" value="NZ_JBHUCY010000060.1"/>
</dbReference>
<organism evidence="6 7">
    <name type="scientific">Azospirillum griseum</name>
    <dbReference type="NCBI Taxonomy" id="2496639"/>
    <lineage>
        <taxon>Bacteria</taxon>
        <taxon>Pseudomonadati</taxon>
        <taxon>Pseudomonadota</taxon>
        <taxon>Alphaproteobacteria</taxon>
        <taxon>Rhodospirillales</taxon>
        <taxon>Azospirillaceae</taxon>
        <taxon>Azospirillum</taxon>
    </lineage>
</organism>